<dbReference type="Proteomes" id="UP000554482">
    <property type="component" value="Unassembled WGS sequence"/>
</dbReference>
<keyword evidence="3" id="KW-1185">Reference proteome</keyword>
<organism evidence="2 3">
    <name type="scientific">Thalictrum thalictroides</name>
    <name type="common">Rue-anemone</name>
    <name type="synonym">Anemone thalictroides</name>
    <dbReference type="NCBI Taxonomy" id="46969"/>
    <lineage>
        <taxon>Eukaryota</taxon>
        <taxon>Viridiplantae</taxon>
        <taxon>Streptophyta</taxon>
        <taxon>Embryophyta</taxon>
        <taxon>Tracheophyta</taxon>
        <taxon>Spermatophyta</taxon>
        <taxon>Magnoliopsida</taxon>
        <taxon>Ranunculales</taxon>
        <taxon>Ranunculaceae</taxon>
        <taxon>Thalictroideae</taxon>
        <taxon>Thalictrum</taxon>
    </lineage>
</organism>
<dbReference type="OrthoDB" id="2006200at2759"/>
<sequence>IMVNNKRARNVVDNNSPNHNDSFHLGKKKKNNQVCNGTLIQQTNENNNNFQVENRSIAQQARRAREKLQKSSSDDSSFKEKNEKRSLAQKARRAREKLEKSTKVQSEGSNSERQTILENLGSSSPTENTGNLNNTQVDKQSTPEAAGRSKHNSRKSSLASGKQNSSINNMSNRSRAQNQRRNNDKQPQIYEMDRPDSKTENVVINQYSRRPGKEHNLKGNIIFLRGSCSSNVDYRCENEVIKPIYISLESTTTCNNSGTVNPPIFDDHYDAILEDELYIPTDAIFVSKKRHNM</sequence>
<dbReference type="AlphaFoldDB" id="A0A7J6WHS8"/>
<protein>
    <submittedName>
        <fullName evidence="2">Uncharacterized protein</fullName>
    </submittedName>
</protein>
<evidence type="ECO:0000313" key="3">
    <source>
        <dbReference type="Proteomes" id="UP000554482"/>
    </source>
</evidence>
<name>A0A7J6WHS8_THATH</name>
<dbReference type="EMBL" id="JABWDY010015973">
    <property type="protein sequence ID" value="KAF5196457.1"/>
    <property type="molecule type" value="Genomic_DNA"/>
</dbReference>
<accession>A0A7J6WHS8</accession>
<feature type="non-terminal residue" evidence="2">
    <location>
        <position position="1"/>
    </location>
</feature>
<feature type="compositionally biased region" description="Low complexity" evidence="1">
    <location>
        <begin position="164"/>
        <end position="180"/>
    </location>
</feature>
<feature type="region of interest" description="Disordered" evidence="1">
    <location>
        <begin position="63"/>
        <end position="200"/>
    </location>
</feature>
<feature type="region of interest" description="Disordered" evidence="1">
    <location>
        <begin position="1"/>
        <end position="30"/>
    </location>
</feature>
<evidence type="ECO:0000313" key="2">
    <source>
        <dbReference type="EMBL" id="KAF5196457.1"/>
    </source>
</evidence>
<evidence type="ECO:0000256" key="1">
    <source>
        <dbReference type="SAM" id="MobiDB-lite"/>
    </source>
</evidence>
<gene>
    <name evidence="2" type="ORF">FRX31_013956</name>
</gene>
<feature type="compositionally biased region" description="Basic and acidic residues" evidence="1">
    <location>
        <begin position="66"/>
        <end position="86"/>
    </location>
</feature>
<feature type="compositionally biased region" description="Polar residues" evidence="1">
    <location>
        <begin position="103"/>
        <end position="143"/>
    </location>
</feature>
<reference evidence="2 3" key="1">
    <citation type="submission" date="2020-06" db="EMBL/GenBank/DDBJ databases">
        <title>Transcriptomic and genomic resources for Thalictrum thalictroides and T. hernandezii: Facilitating candidate gene discovery in an emerging model plant lineage.</title>
        <authorList>
            <person name="Arias T."/>
            <person name="Riano-Pachon D.M."/>
            <person name="Di Stilio V.S."/>
        </authorList>
    </citation>
    <scope>NUCLEOTIDE SEQUENCE [LARGE SCALE GENOMIC DNA]</scope>
    <source>
        <strain evidence="3">cv. WT478/WT964</strain>
        <tissue evidence="2">Leaves</tissue>
    </source>
</reference>
<comment type="caution">
    <text evidence="2">The sequence shown here is derived from an EMBL/GenBank/DDBJ whole genome shotgun (WGS) entry which is preliminary data.</text>
</comment>
<proteinExistence type="predicted"/>